<dbReference type="RefSeq" id="WP_221184209.1">
    <property type="nucleotide sequence ID" value="NZ_JACHVY010000006.1"/>
</dbReference>
<dbReference type="PROSITE" id="PS01081">
    <property type="entry name" value="HTH_TETR_1"/>
    <property type="match status" value="1"/>
</dbReference>
<dbReference type="InterPro" id="IPR023772">
    <property type="entry name" value="DNA-bd_HTH_TetR-type_CS"/>
</dbReference>
<evidence type="ECO:0000256" key="2">
    <source>
        <dbReference type="ARBA" id="ARBA00023125"/>
    </source>
</evidence>
<protein>
    <submittedName>
        <fullName evidence="7">AcrR family transcriptional regulator</fullName>
    </submittedName>
</protein>
<reference evidence="7 8" key="1">
    <citation type="submission" date="2020-08" db="EMBL/GenBank/DDBJ databases">
        <title>The Agave Microbiome: Exploring the role of microbial communities in plant adaptations to desert environments.</title>
        <authorList>
            <person name="Partida-Martinez L.P."/>
        </authorList>
    </citation>
    <scope>NUCLEOTIDE SEQUENCE [LARGE SCALE GENOMIC DNA]</scope>
    <source>
        <strain evidence="7 8">AS2.23</strain>
    </source>
</reference>
<dbReference type="Pfam" id="PF00440">
    <property type="entry name" value="TetR_N"/>
    <property type="match status" value="1"/>
</dbReference>
<dbReference type="GO" id="GO:0003700">
    <property type="term" value="F:DNA-binding transcription factor activity"/>
    <property type="evidence" value="ECO:0007669"/>
    <property type="project" value="TreeGrafter"/>
</dbReference>
<evidence type="ECO:0000256" key="3">
    <source>
        <dbReference type="ARBA" id="ARBA00023163"/>
    </source>
</evidence>
<sequence length="207" mass="22734">MTESTNPSVRPNPTKGVRERTRDAIRAELAAAAISAFQEEGFNASTVESIAARVGVSGRTFFRYFASKEDAVLQPMERLGADAAQRLGQRPSEEGTVQALRASLEVVLEAVLADQPLMRAVMTLNRSAPELRRRHLQQQDEWVDQLAVVVARRTGLREDSPSARLPCTVVLAAFEKALGVCADDDDFSQIGRQFDEALAEVGRLFHP</sequence>
<keyword evidence="3" id="KW-0804">Transcription</keyword>
<dbReference type="AlphaFoldDB" id="A0A7W4TQF4"/>
<proteinExistence type="predicted"/>
<dbReference type="Gene3D" id="1.10.357.10">
    <property type="entry name" value="Tetracycline Repressor, domain 2"/>
    <property type="match status" value="1"/>
</dbReference>
<evidence type="ECO:0000313" key="7">
    <source>
        <dbReference type="EMBL" id="MBB2903216.1"/>
    </source>
</evidence>
<dbReference type="SUPFAM" id="SSF48498">
    <property type="entry name" value="Tetracyclin repressor-like, C-terminal domain"/>
    <property type="match status" value="1"/>
</dbReference>
<dbReference type="Proteomes" id="UP000533269">
    <property type="component" value="Unassembled WGS sequence"/>
</dbReference>
<dbReference type="InterPro" id="IPR050109">
    <property type="entry name" value="HTH-type_TetR-like_transc_reg"/>
</dbReference>
<evidence type="ECO:0000313" key="8">
    <source>
        <dbReference type="Proteomes" id="UP000533269"/>
    </source>
</evidence>
<dbReference type="InterPro" id="IPR036271">
    <property type="entry name" value="Tet_transcr_reg_TetR-rel_C_sf"/>
</dbReference>
<dbReference type="PRINTS" id="PR00455">
    <property type="entry name" value="HTHTETR"/>
</dbReference>
<evidence type="ECO:0000256" key="4">
    <source>
        <dbReference type="PROSITE-ProRule" id="PRU00335"/>
    </source>
</evidence>
<gene>
    <name evidence="7" type="ORF">FHR75_004058</name>
</gene>
<comment type="caution">
    <text evidence="7">The sequence shown here is derived from an EMBL/GenBank/DDBJ whole genome shotgun (WGS) entry which is preliminary data.</text>
</comment>
<dbReference type="SUPFAM" id="SSF46689">
    <property type="entry name" value="Homeodomain-like"/>
    <property type="match status" value="1"/>
</dbReference>
<dbReference type="PANTHER" id="PTHR30055:SF238">
    <property type="entry name" value="MYCOFACTOCIN BIOSYNTHESIS TRANSCRIPTIONAL REGULATOR MFTR-RELATED"/>
    <property type="match status" value="1"/>
</dbReference>
<dbReference type="InterPro" id="IPR009057">
    <property type="entry name" value="Homeodomain-like_sf"/>
</dbReference>
<dbReference type="InterPro" id="IPR001647">
    <property type="entry name" value="HTH_TetR"/>
</dbReference>
<feature type="region of interest" description="Disordered" evidence="5">
    <location>
        <begin position="1"/>
        <end position="20"/>
    </location>
</feature>
<evidence type="ECO:0000256" key="5">
    <source>
        <dbReference type="SAM" id="MobiDB-lite"/>
    </source>
</evidence>
<evidence type="ECO:0000256" key="1">
    <source>
        <dbReference type="ARBA" id="ARBA00023015"/>
    </source>
</evidence>
<dbReference type="EMBL" id="JACHVY010000006">
    <property type="protein sequence ID" value="MBB2903216.1"/>
    <property type="molecule type" value="Genomic_DNA"/>
</dbReference>
<dbReference type="InterPro" id="IPR041347">
    <property type="entry name" value="MftR_C"/>
</dbReference>
<accession>A0A7W4TQF4</accession>
<keyword evidence="1" id="KW-0805">Transcription regulation</keyword>
<feature type="DNA-binding region" description="H-T-H motif" evidence="4">
    <location>
        <begin position="46"/>
        <end position="65"/>
    </location>
</feature>
<feature type="domain" description="HTH tetR-type" evidence="6">
    <location>
        <begin position="23"/>
        <end position="83"/>
    </location>
</feature>
<keyword evidence="2 4" id="KW-0238">DNA-binding</keyword>
<dbReference type="PROSITE" id="PS50977">
    <property type="entry name" value="HTH_TETR_2"/>
    <property type="match status" value="1"/>
</dbReference>
<dbReference type="Gene3D" id="1.10.10.60">
    <property type="entry name" value="Homeodomain-like"/>
    <property type="match status" value="1"/>
</dbReference>
<dbReference type="GO" id="GO:0000976">
    <property type="term" value="F:transcription cis-regulatory region binding"/>
    <property type="evidence" value="ECO:0007669"/>
    <property type="project" value="TreeGrafter"/>
</dbReference>
<name>A0A7W4TQF4_KINRA</name>
<feature type="compositionally biased region" description="Polar residues" evidence="5">
    <location>
        <begin position="1"/>
        <end position="11"/>
    </location>
</feature>
<dbReference type="PANTHER" id="PTHR30055">
    <property type="entry name" value="HTH-TYPE TRANSCRIPTIONAL REGULATOR RUTR"/>
    <property type="match status" value="1"/>
</dbReference>
<evidence type="ECO:0000259" key="6">
    <source>
        <dbReference type="PROSITE" id="PS50977"/>
    </source>
</evidence>
<reference evidence="7 8" key="2">
    <citation type="submission" date="2020-08" db="EMBL/GenBank/DDBJ databases">
        <authorList>
            <person name="Partida-Martinez L."/>
            <person name="Huntemann M."/>
            <person name="Clum A."/>
            <person name="Wang J."/>
            <person name="Palaniappan K."/>
            <person name="Ritter S."/>
            <person name="Chen I.-M."/>
            <person name="Stamatis D."/>
            <person name="Reddy T."/>
            <person name="O'Malley R."/>
            <person name="Daum C."/>
            <person name="Shapiro N."/>
            <person name="Ivanova N."/>
            <person name="Kyrpides N."/>
            <person name="Woyke T."/>
        </authorList>
    </citation>
    <scope>NUCLEOTIDE SEQUENCE [LARGE SCALE GENOMIC DNA]</scope>
    <source>
        <strain evidence="7 8">AS2.23</strain>
    </source>
</reference>
<organism evidence="7 8">
    <name type="scientific">Kineococcus radiotolerans</name>
    <dbReference type="NCBI Taxonomy" id="131568"/>
    <lineage>
        <taxon>Bacteria</taxon>
        <taxon>Bacillati</taxon>
        <taxon>Actinomycetota</taxon>
        <taxon>Actinomycetes</taxon>
        <taxon>Kineosporiales</taxon>
        <taxon>Kineosporiaceae</taxon>
        <taxon>Kineococcus</taxon>
    </lineage>
</organism>
<dbReference type="Pfam" id="PF17754">
    <property type="entry name" value="TetR_C_14"/>
    <property type="match status" value="1"/>
</dbReference>